<dbReference type="GO" id="GO:0003676">
    <property type="term" value="F:nucleic acid binding"/>
    <property type="evidence" value="ECO:0007669"/>
    <property type="project" value="InterPro"/>
</dbReference>
<dbReference type="InterPro" id="IPR051319">
    <property type="entry name" value="Oligoribo/pAp-PDE_c-di-AMP_PDE"/>
</dbReference>
<name>A0A1G1KYU6_9BACT</name>
<feature type="domain" description="DDH" evidence="1">
    <location>
        <begin position="18"/>
        <end position="162"/>
    </location>
</feature>
<dbReference type="Pfam" id="PF01368">
    <property type="entry name" value="DHH"/>
    <property type="match status" value="1"/>
</dbReference>
<evidence type="ECO:0000259" key="2">
    <source>
        <dbReference type="Pfam" id="PF02272"/>
    </source>
</evidence>
<reference evidence="3 4" key="1">
    <citation type="journal article" date="2016" name="Nat. Commun.">
        <title>Thousands of microbial genomes shed light on interconnected biogeochemical processes in an aquifer system.</title>
        <authorList>
            <person name="Anantharaman K."/>
            <person name="Brown C.T."/>
            <person name="Hug L.A."/>
            <person name="Sharon I."/>
            <person name="Castelle C.J."/>
            <person name="Probst A.J."/>
            <person name="Thomas B.C."/>
            <person name="Singh A."/>
            <person name="Wilkins M.J."/>
            <person name="Karaoz U."/>
            <person name="Brodie E.L."/>
            <person name="Williams K.H."/>
            <person name="Hubbard S.S."/>
            <person name="Banfield J.F."/>
        </authorList>
    </citation>
    <scope>NUCLEOTIDE SEQUENCE [LARGE SCALE GENOMIC DNA]</scope>
</reference>
<dbReference type="PANTHER" id="PTHR47618">
    <property type="entry name" value="BIFUNCTIONAL OLIGORIBONUCLEASE AND PAP PHOSPHATASE NRNA"/>
    <property type="match status" value="1"/>
</dbReference>
<dbReference type="EMBL" id="MHFR01000037">
    <property type="protein sequence ID" value="OGW98041.1"/>
    <property type="molecule type" value="Genomic_DNA"/>
</dbReference>
<dbReference type="SUPFAM" id="SSF64182">
    <property type="entry name" value="DHH phosphoesterases"/>
    <property type="match status" value="1"/>
</dbReference>
<accession>A0A1G1KYU6</accession>
<dbReference type="InterPro" id="IPR001667">
    <property type="entry name" value="DDH_dom"/>
</dbReference>
<sequence>MNHSASEFYRELLKRNRFLITSHVKPEGDAVGSVLAMDSFLKRLGKKTRIVCEDSFPKKFEFLRQNGWTRFSDFNGKGKREKFDALLAVDCPDISRIGVVQKLITSRMTVFNIDHHVTNRGFGHFNYVKADASACGEVIYDLLIESDMTVNRGEAQALYVAIATDTGSFRYCNTTENSHYVSSRLIQAGINIEQINEHLYATTSLKQLKFLAFLIGKIRVMSGGSLAWVEISRDDLKKNRLTYRDTEGFIDFLKNLKDVKCAILFSEAKNVKGALVNVSFRSKHGCDVSKIAGEFGGGGHRKAAGCTLRGSLPFVRNKILERMKDESKIRCGCG</sequence>
<feature type="domain" description="DHHA1" evidence="2">
    <location>
        <begin position="244"/>
        <end position="319"/>
    </location>
</feature>
<evidence type="ECO:0000259" key="1">
    <source>
        <dbReference type="Pfam" id="PF01368"/>
    </source>
</evidence>
<comment type="caution">
    <text evidence="3">The sequence shown here is derived from an EMBL/GenBank/DDBJ whole genome shotgun (WGS) entry which is preliminary data.</text>
</comment>
<dbReference type="PANTHER" id="PTHR47618:SF1">
    <property type="entry name" value="BIFUNCTIONAL OLIGORIBONUCLEASE AND PAP PHOSPHATASE NRNA"/>
    <property type="match status" value="1"/>
</dbReference>
<proteinExistence type="predicted"/>
<dbReference type="InterPro" id="IPR038763">
    <property type="entry name" value="DHH_sf"/>
</dbReference>
<protein>
    <recommendedName>
        <fullName evidence="5">DDH domain-containing protein</fullName>
    </recommendedName>
</protein>
<organism evidence="3 4">
    <name type="scientific">Candidatus Danuiimicrobium aquiferis</name>
    <dbReference type="NCBI Taxonomy" id="1801832"/>
    <lineage>
        <taxon>Bacteria</taxon>
        <taxon>Pseudomonadati</taxon>
        <taxon>Candidatus Omnitrophota</taxon>
        <taxon>Candidatus Danuiimicrobium</taxon>
    </lineage>
</organism>
<dbReference type="Gene3D" id="3.10.310.30">
    <property type="match status" value="1"/>
</dbReference>
<dbReference type="InterPro" id="IPR003156">
    <property type="entry name" value="DHHA1_dom"/>
</dbReference>
<dbReference type="Pfam" id="PF02272">
    <property type="entry name" value="DHHA1"/>
    <property type="match status" value="1"/>
</dbReference>
<gene>
    <name evidence="3" type="ORF">A3G33_07360</name>
</gene>
<dbReference type="Gene3D" id="3.90.1640.10">
    <property type="entry name" value="inorganic pyrophosphatase (n-terminal core)"/>
    <property type="match status" value="1"/>
</dbReference>
<evidence type="ECO:0000313" key="3">
    <source>
        <dbReference type="EMBL" id="OGW98041.1"/>
    </source>
</evidence>
<evidence type="ECO:0008006" key="5">
    <source>
        <dbReference type="Google" id="ProtNLM"/>
    </source>
</evidence>
<dbReference type="AlphaFoldDB" id="A0A1G1KYU6"/>
<evidence type="ECO:0000313" key="4">
    <source>
        <dbReference type="Proteomes" id="UP000178187"/>
    </source>
</evidence>
<dbReference type="Proteomes" id="UP000178187">
    <property type="component" value="Unassembled WGS sequence"/>
</dbReference>